<name>A0A8J2X5L6_9STRA</name>
<evidence type="ECO:0000256" key="1">
    <source>
        <dbReference type="SAM" id="MobiDB-lite"/>
    </source>
</evidence>
<proteinExistence type="predicted"/>
<dbReference type="AlphaFoldDB" id="A0A8J2X5L6"/>
<organism evidence="2 3">
    <name type="scientific">Pelagomonas calceolata</name>
    <dbReference type="NCBI Taxonomy" id="35677"/>
    <lineage>
        <taxon>Eukaryota</taxon>
        <taxon>Sar</taxon>
        <taxon>Stramenopiles</taxon>
        <taxon>Ochrophyta</taxon>
        <taxon>Pelagophyceae</taxon>
        <taxon>Pelagomonadales</taxon>
        <taxon>Pelagomonadaceae</taxon>
        <taxon>Pelagomonas</taxon>
    </lineage>
</organism>
<feature type="region of interest" description="Disordered" evidence="1">
    <location>
        <begin position="1"/>
        <end position="48"/>
    </location>
</feature>
<dbReference type="Proteomes" id="UP000789595">
    <property type="component" value="Unassembled WGS sequence"/>
</dbReference>
<evidence type="ECO:0000313" key="3">
    <source>
        <dbReference type="Proteomes" id="UP000789595"/>
    </source>
</evidence>
<protein>
    <submittedName>
        <fullName evidence="2">Uncharacterized protein</fullName>
    </submittedName>
</protein>
<evidence type="ECO:0000313" key="2">
    <source>
        <dbReference type="EMBL" id="CAH0376286.1"/>
    </source>
</evidence>
<sequence length="280" mass="31009">MSVARLPSAAQAFADGGGPVEKTQPCKPRSTVPPYATLHTKGHDVGVGVGKKRFDGGPPLNMTHVDGPHGFVGMMQGTEQGLEYTRFNKGFDRRNQSKIGQDVERKEHERLQAEKKVVTDQLRTDRLVEIKDYNGFDVISGEYDPAKIRGAHPRARHLSDRPSKELAKTGEITIRNSCYRMYTAAPTGDKHDYRQHQLVSEGQSKPKFTSVLGIGRAEEPSYGVEDQFAKSQYGGKVHTDFGLCEVREPGRYTPRKLGGSAAKPQMIFGGAWRDEDLVPK</sequence>
<comment type="caution">
    <text evidence="2">The sequence shown here is derived from an EMBL/GenBank/DDBJ whole genome shotgun (WGS) entry which is preliminary data.</text>
</comment>
<reference evidence="2" key="1">
    <citation type="submission" date="2021-11" db="EMBL/GenBank/DDBJ databases">
        <authorList>
            <consortium name="Genoscope - CEA"/>
            <person name="William W."/>
        </authorList>
    </citation>
    <scope>NUCLEOTIDE SEQUENCE</scope>
</reference>
<dbReference type="EMBL" id="CAKKNE010000005">
    <property type="protein sequence ID" value="CAH0376286.1"/>
    <property type="molecule type" value="Genomic_DNA"/>
</dbReference>
<keyword evidence="3" id="KW-1185">Reference proteome</keyword>
<gene>
    <name evidence="2" type="ORF">PECAL_5P08550</name>
</gene>
<dbReference type="OrthoDB" id="185429at2759"/>
<accession>A0A8J2X5L6</accession>